<proteinExistence type="predicted"/>
<evidence type="ECO:0000313" key="7">
    <source>
        <dbReference type="Proteomes" id="UP000250223"/>
    </source>
</evidence>
<protein>
    <submittedName>
        <fullName evidence="5">Membrane spanning protein</fullName>
    </submittedName>
    <submittedName>
        <fullName evidence="4">Uncharacterized membrane protein</fullName>
    </submittedName>
</protein>
<feature type="transmembrane region" description="Helical" evidence="3">
    <location>
        <begin position="159"/>
        <end position="177"/>
    </location>
</feature>
<organism evidence="5 7">
    <name type="scientific">Clostridium cochlearium</name>
    <dbReference type="NCBI Taxonomy" id="1494"/>
    <lineage>
        <taxon>Bacteria</taxon>
        <taxon>Bacillati</taxon>
        <taxon>Bacillota</taxon>
        <taxon>Clostridia</taxon>
        <taxon>Eubacteriales</taxon>
        <taxon>Clostridiaceae</taxon>
        <taxon>Clostridium</taxon>
    </lineage>
</organism>
<dbReference type="GO" id="GO:0016020">
    <property type="term" value="C:membrane"/>
    <property type="evidence" value="ECO:0007669"/>
    <property type="project" value="InterPro"/>
</dbReference>
<keyword evidence="1 3" id="KW-0812">Transmembrane</keyword>
<dbReference type="GeneID" id="70577620"/>
<evidence type="ECO:0000313" key="4">
    <source>
        <dbReference type="EMBL" id="SDK98020.1"/>
    </source>
</evidence>
<dbReference type="Pfam" id="PF07155">
    <property type="entry name" value="ECF-ribofla_trS"/>
    <property type="match status" value="1"/>
</dbReference>
<dbReference type="STRING" id="1494.SAMN05216497_103187"/>
<dbReference type="Proteomes" id="UP000198811">
    <property type="component" value="Unassembled WGS sequence"/>
</dbReference>
<dbReference type="EMBL" id="UAWC01000002">
    <property type="protein sequence ID" value="SQB33849.1"/>
    <property type="molecule type" value="Genomic_DNA"/>
</dbReference>
<dbReference type="RefSeq" id="WP_089864023.1">
    <property type="nucleotide sequence ID" value="NZ_CP173238.1"/>
</dbReference>
<dbReference type="Gene3D" id="1.10.1760.20">
    <property type="match status" value="1"/>
</dbReference>
<keyword evidence="6" id="KW-1185">Reference proteome</keyword>
<dbReference type="EMBL" id="FNGL01000003">
    <property type="protein sequence ID" value="SDK98020.1"/>
    <property type="molecule type" value="Genomic_DNA"/>
</dbReference>
<keyword evidence="2 3" id="KW-1133">Transmembrane helix</keyword>
<evidence type="ECO:0000256" key="1">
    <source>
        <dbReference type="ARBA" id="ARBA00022692"/>
    </source>
</evidence>
<evidence type="ECO:0000256" key="3">
    <source>
        <dbReference type="SAM" id="Phobius"/>
    </source>
</evidence>
<dbReference type="AlphaFoldDB" id="A0A240ALT4"/>
<reference evidence="5 7" key="2">
    <citation type="submission" date="2018-06" db="EMBL/GenBank/DDBJ databases">
        <authorList>
            <consortium name="Pathogen Informatics"/>
            <person name="Doyle S."/>
        </authorList>
    </citation>
    <scope>NUCLEOTIDE SEQUENCE [LARGE SCALE GENOMIC DNA]</scope>
    <source>
        <strain evidence="5 7">NCTC13028</strain>
    </source>
</reference>
<feature type="transmembrane region" description="Helical" evidence="3">
    <location>
        <begin position="12"/>
        <end position="35"/>
    </location>
</feature>
<dbReference type="Proteomes" id="UP000250223">
    <property type="component" value="Unassembled WGS sequence"/>
</dbReference>
<dbReference type="PANTHER" id="PTHR37815:SF3">
    <property type="entry name" value="UPF0397 PROTEIN SPR0429"/>
    <property type="match status" value="1"/>
</dbReference>
<reference evidence="4 6" key="1">
    <citation type="submission" date="2016-10" db="EMBL/GenBank/DDBJ databases">
        <authorList>
            <person name="Varghese N."/>
            <person name="Submissions S."/>
        </authorList>
    </citation>
    <scope>NUCLEOTIDE SEQUENCE [LARGE SCALE GENOMIC DNA]</scope>
    <source>
        <strain evidence="4 6">NLAE-zl-C224</strain>
    </source>
</reference>
<dbReference type="PANTHER" id="PTHR37815">
    <property type="entry name" value="UPF0397 PROTEIN BC_2624-RELATED"/>
    <property type="match status" value="1"/>
</dbReference>
<evidence type="ECO:0000256" key="2">
    <source>
        <dbReference type="ARBA" id="ARBA00022989"/>
    </source>
</evidence>
<feature type="transmembrane region" description="Helical" evidence="3">
    <location>
        <begin position="77"/>
        <end position="100"/>
    </location>
</feature>
<feature type="transmembrane region" description="Helical" evidence="3">
    <location>
        <begin position="112"/>
        <end position="139"/>
    </location>
</feature>
<dbReference type="InterPro" id="IPR009825">
    <property type="entry name" value="ECF_substrate-spec-like"/>
</dbReference>
<sequence length="185" mass="20226">MEKRTDIKLKTLQMVYVALMVAATCAATMSIRIPTITGGYVHPGDSMVFLSAVILGKRYGVVAAAFGMALADVFSGYMIWAPFTLVIKGIMAYITARIAYRSNYDGNNIKNNVFAFLVAGIWMVIAYYFTSVVITRFIYVETATLTESLLIALKGVPGNIAQFIVGIVIALPLIKGIKTYIMNNL</sequence>
<keyword evidence="3" id="KW-0472">Membrane</keyword>
<evidence type="ECO:0000313" key="5">
    <source>
        <dbReference type="EMBL" id="SQB33849.1"/>
    </source>
</evidence>
<name>A0A240ALT4_CLOCO</name>
<accession>A0A240ALT4</accession>
<dbReference type="OrthoDB" id="411368at2"/>
<gene>
    <name evidence="5" type="ORF">NCTC13028_00724</name>
    <name evidence="4" type="ORF">SAMN05216497_103187</name>
</gene>
<evidence type="ECO:0000313" key="6">
    <source>
        <dbReference type="Proteomes" id="UP000198811"/>
    </source>
</evidence>